<keyword evidence="9 12" id="KW-0456">Lyase</keyword>
<evidence type="ECO:0000256" key="9">
    <source>
        <dbReference type="ARBA" id="ARBA00023239"/>
    </source>
</evidence>
<keyword evidence="8 12" id="KW-0594">Phospholipid biosynthesis</keyword>
<evidence type="ECO:0000256" key="3">
    <source>
        <dbReference type="ARBA" id="ARBA00022516"/>
    </source>
</evidence>
<evidence type="ECO:0000313" key="13">
    <source>
        <dbReference type="EMBL" id="GAE27105.1"/>
    </source>
</evidence>
<dbReference type="OrthoDB" id="9802030at2"/>
<feature type="site" description="Cleavage (non-hydrolytic); by autocatalysis" evidence="12">
    <location>
        <begin position="225"/>
        <end position="226"/>
    </location>
</feature>
<evidence type="ECO:0000256" key="5">
    <source>
        <dbReference type="ARBA" id="ARBA00023098"/>
    </source>
</evidence>
<evidence type="ECO:0000256" key="8">
    <source>
        <dbReference type="ARBA" id="ARBA00023209"/>
    </source>
</evidence>
<feature type="active site" description="Charge relay system; for autoendoproteolytic cleavage activity" evidence="12">
    <location>
        <position position="86"/>
    </location>
</feature>
<dbReference type="AlphaFoldDB" id="W4Q583"/>
<reference evidence="13" key="1">
    <citation type="journal article" date="2014" name="Genome Announc.">
        <title>Draft Genome Sequences of Three Alkaliphilic Bacillus Strains, Bacillus wakoensis JCM 9140T, Bacillus akibai JCM 9157T, and Bacillus hemicellulosilyticus JCM 9152T.</title>
        <authorList>
            <person name="Yuki M."/>
            <person name="Oshima K."/>
            <person name="Suda W."/>
            <person name="Oshida Y."/>
            <person name="Kitamura K."/>
            <person name="Iida T."/>
            <person name="Hattori M."/>
            <person name="Ohkuma M."/>
        </authorList>
    </citation>
    <scope>NUCLEOTIDE SEQUENCE [LARGE SCALE GENOMIC DNA]</scope>
    <source>
        <strain evidence="13">JCM 9140</strain>
    </source>
</reference>
<comment type="PTM">
    <text evidence="12">Is synthesized initially as an inactive proenzyme. Formation of the active enzyme involves a self-maturation process in which the active site pyruvoyl group is generated from an internal serine residue via an autocatalytic post-translational modification. Two non-identical subunits are generated from the proenzyme in this reaction, and the pyruvate is formed at the N-terminus of the alpha chain, which is derived from the carboxyl end of the proenzyme. The autoendoproteolytic cleavage occurs by a canonical serine protease mechanism, in which the side chain hydroxyl group of the serine supplies its oxygen atom to form the C-terminus of the beta chain, while the remainder of the serine residue undergoes an oxidative deamination to produce ammonia and the pyruvoyl prosthetic group on the alpha chain. During this reaction, the Ser that is part of the protease active site of the proenzyme becomes the pyruvoyl prosthetic group, which constitutes an essential element of the active site of the mature decarboxylase.</text>
</comment>
<feature type="modified residue" description="Pyruvic acid (Ser); by autocatalysis" evidence="12">
    <location>
        <position position="226"/>
    </location>
</feature>
<feature type="active site" description="Schiff-base intermediate with substrate; via pyruvic acid; for decarboxylase activity" evidence="12">
    <location>
        <position position="226"/>
    </location>
</feature>
<keyword evidence="2 12" id="KW-1003">Cell membrane</keyword>
<comment type="subcellular location">
    <subcellularLocation>
        <location evidence="12">Cell membrane</location>
        <topology evidence="12">Peripheral membrane protein</topology>
    </subcellularLocation>
</comment>
<dbReference type="EMBL" id="BAUT01000039">
    <property type="protein sequence ID" value="GAE27105.1"/>
    <property type="molecule type" value="Genomic_DNA"/>
</dbReference>
<dbReference type="NCBIfam" id="NF002853">
    <property type="entry name" value="PRK03140.1"/>
    <property type="match status" value="1"/>
</dbReference>
<keyword evidence="14" id="KW-1185">Reference proteome</keyword>
<comment type="function">
    <text evidence="12">Catalyzes the formation of phosphatidylethanolamine (PtdEtn) from phosphatidylserine (PtdSer).</text>
</comment>
<comment type="catalytic activity">
    <reaction evidence="12">
        <text>a 1,2-diacyl-sn-glycero-3-phospho-L-serine + H(+) = a 1,2-diacyl-sn-glycero-3-phosphoethanolamine + CO2</text>
        <dbReference type="Rhea" id="RHEA:20828"/>
        <dbReference type="ChEBI" id="CHEBI:15378"/>
        <dbReference type="ChEBI" id="CHEBI:16526"/>
        <dbReference type="ChEBI" id="CHEBI:57262"/>
        <dbReference type="ChEBI" id="CHEBI:64612"/>
        <dbReference type="EC" id="4.1.1.65"/>
    </reaction>
</comment>
<gene>
    <name evidence="12" type="primary">psd</name>
    <name evidence="13" type="ORF">JCM9140_3219</name>
</gene>
<dbReference type="InterPro" id="IPR033178">
    <property type="entry name" value="PSD_type1_pro"/>
</dbReference>
<dbReference type="UniPathway" id="UPA00558">
    <property type="reaction ID" value="UER00616"/>
</dbReference>
<dbReference type="GO" id="GO:0006646">
    <property type="term" value="P:phosphatidylethanolamine biosynthetic process"/>
    <property type="evidence" value="ECO:0007669"/>
    <property type="project" value="UniProtKB-UniRule"/>
</dbReference>
<dbReference type="GO" id="GO:0004609">
    <property type="term" value="F:phosphatidylserine decarboxylase activity"/>
    <property type="evidence" value="ECO:0007669"/>
    <property type="project" value="UniProtKB-UniRule"/>
</dbReference>
<dbReference type="InterPro" id="IPR033177">
    <property type="entry name" value="PSD-B"/>
</dbReference>
<sequence length="264" mass="30280">MKKFLFRSCIELTNHRVTSLALKKFSTSKLSKPLVKPFARTFRLNVSEMNQPIHEYQHLHDLFIRQLKSESRPIDQEVDSLISPVDGILAQHGSLEKETTFHVKGQTYDVNEMLGSKEAAANYINGYYFILYLSPSHYHRIHSPVDGIITRQWKLGKLSYPVNNMGLRYGKRPLSKNYRVITELDVNQKKVAVVKVGAMNINTIELTHKKERVHKGEEMAYFSFGSTVVLLLEEGILTHVNVTENSDVKMGEAIAQLKVEERNH</sequence>
<dbReference type="PANTHER" id="PTHR10067:SF6">
    <property type="entry name" value="PHOSPHATIDYLSERINE DECARBOXYLASE PROENZYME, MITOCHONDRIAL"/>
    <property type="match status" value="1"/>
</dbReference>
<organism evidence="13 14">
    <name type="scientific">Halalkalibacter wakoensis JCM 9140</name>
    <dbReference type="NCBI Taxonomy" id="1236970"/>
    <lineage>
        <taxon>Bacteria</taxon>
        <taxon>Bacillati</taxon>
        <taxon>Bacillota</taxon>
        <taxon>Bacilli</taxon>
        <taxon>Bacillales</taxon>
        <taxon>Bacillaceae</taxon>
        <taxon>Halalkalibacter</taxon>
    </lineage>
</organism>
<evidence type="ECO:0000256" key="6">
    <source>
        <dbReference type="ARBA" id="ARBA00023136"/>
    </source>
</evidence>
<comment type="caution">
    <text evidence="13">The sequence shown here is derived from an EMBL/GenBank/DDBJ whole genome shotgun (WGS) entry which is preliminary data.</text>
</comment>
<evidence type="ECO:0000256" key="1">
    <source>
        <dbReference type="ARBA" id="ARBA00005189"/>
    </source>
</evidence>
<evidence type="ECO:0000256" key="10">
    <source>
        <dbReference type="ARBA" id="ARBA00023264"/>
    </source>
</evidence>
<dbReference type="STRING" id="1236970.JCM9140_3219"/>
<evidence type="ECO:0000256" key="2">
    <source>
        <dbReference type="ARBA" id="ARBA00022475"/>
    </source>
</evidence>
<dbReference type="Proteomes" id="UP000018890">
    <property type="component" value="Unassembled WGS sequence"/>
</dbReference>
<dbReference type="NCBIfam" id="TIGR00163">
    <property type="entry name" value="PS_decarb"/>
    <property type="match status" value="1"/>
</dbReference>
<evidence type="ECO:0000256" key="4">
    <source>
        <dbReference type="ARBA" id="ARBA00022793"/>
    </source>
</evidence>
<dbReference type="GO" id="GO:0005886">
    <property type="term" value="C:plasma membrane"/>
    <property type="evidence" value="ECO:0007669"/>
    <property type="project" value="UniProtKB-SubCell"/>
</dbReference>
<dbReference type="Pfam" id="PF02666">
    <property type="entry name" value="PS_Dcarbxylase"/>
    <property type="match status" value="1"/>
</dbReference>
<dbReference type="HAMAP" id="MF_00662">
    <property type="entry name" value="PS_decarb_PSD_B_type1"/>
    <property type="match status" value="1"/>
</dbReference>
<comment type="cofactor">
    <cofactor evidence="12">
        <name>pyruvate</name>
        <dbReference type="ChEBI" id="CHEBI:15361"/>
    </cofactor>
    <text evidence="12">Binds 1 pyruvoyl group covalently per subunit.</text>
</comment>
<accession>W4Q583</accession>
<dbReference type="RefSeq" id="WP_034747789.1">
    <property type="nucleotide sequence ID" value="NZ_BAUT01000039.1"/>
</dbReference>
<keyword evidence="3 12" id="KW-0444">Lipid biosynthesis</keyword>
<feature type="active site" description="Charge relay system; for autoendoproteolytic cleavage activity" evidence="12">
    <location>
        <position position="226"/>
    </location>
</feature>
<dbReference type="EC" id="4.1.1.65" evidence="12"/>
<feature type="chain" id="PRO_5023481690" description="Phosphatidylserine decarboxylase beta chain" evidence="12">
    <location>
        <begin position="1"/>
        <end position="225"/>
    </location>
</feature>
<protein>
    <recommendedName>
        <fullName evidence="12">Phosphatidylserine decarboxylase proenzyme</fullName>
        <ecNumber evidence="12">4.1.1.65</ecNumber>
    </recommendedName>
    <component>
        <recommendedName>
            <fullName evidence="12">Phosphatidylserine decarboxylase alpha chain</fullName>
        </recommendedName>
    </component>
    <component>
        <recommendedName>
            <fullName evidence="12">Phosphatidylserine decarboxylase beta chain</fullName>
        </recommendedName>
    </component>
</protein>
<feature type="active site" description="Charge relay system; for autoendoproteolytic cleavage activity" evidence="12">
    <location>
        <position position="142"/>
    </location>
</feature>
<keyword evidence="11 12" id="KW-0670">Pyruvate</keyword>
<evidence type="ECO:0000256" key="7">
    <source>
        <dbReference type="ARBA" id="ARBA00023145"/>
    </source>
</evidence>
<keyword evidence="4 12" id="KW-0210">Decarboxylase</keyword>
<proteinExistence type="inferred from homology"/>
<evidence type="ECO:0000256" key="12">
    <source>
        <dbReference type="HAMAP-Rule" id="MF_00662"/>
    </source>
</evidence>
<feature type="chain" id="PRO_5023481689" description="Phosphatidylserine decarboxylase alpha chain" evidence="12">
    <location>
        <begin position="226"/>
        <end position="264"/>
    </location>
</feature>
<comment type="pathway">
    <text evidence="12">Phospholipid metabolism; phosphatidylethanolamine biosynthesis; phosphatidylethanolamine from CDP-diacylglycerol: step 2/2.</text>
</comment>
<comment type="subunit">
    <text evidence="12">Heterodimer of a large membrane-associated beta subunit and a small pyruvoyl-containing alpha subunit.</text>
</comment>
<keyword evidence="6 12" id="KW-0472">Membrane</keyword>
<keyword evidence="10 12" id="KW-1208">Phospholipid metabolism</keyword>
<comment type="pathway">
    <text evidence="1">Lipid metabolism.</text>
</comment>
<evidence type="ECO:0000256" key="11">
    <source>
        <dbReference type="ARBA" id="ARBA00023317"/>
    </source>
</evidence>
<keyword evidence="7 12" id="KW-0865">Zymogen</keyword>
<name>W4Q583_9BACI</name>
<keyword evidence="5 12" id="KW-0443">Lipid metabolism</keyword>
<dbReference type="PANTHER" id="PTHR10067">
    <property type="entry name" value="PHOSPHATIDYLSERINE DECARBOXYLASE"/>
    <property type="match status" value="1"/>
</dbReference>
<comment type="similarity">
    <text evidence="12">Belongs to the phosphatidylserine decarboxylase family. PSD-B subfamily. Prokaryotic type I sub-subfamily.</text>
</comment>
<dbReference type="InterPro" id="IPR003817">
    <property type="entry name" value="PS_Dcarbxylase"/>
</dbReference>
<evidence type="ECO:0000313" key="14">
    <source>
        <dbReference type="Proteomes" id="UP000018890"/>
    </source>
</evidence>